<gene>
    <name evidence="2" type="ORF">ACFOSE_05720</name>
</gene>
<reference evidence="3" key="1">
    <citation type="journal article" date="2019" name="Int. J. Syst. Evol. Microbiol.">
        <title>The Global Catalogue of Microorganisms (GCM) 10K type strain sequencing project: providing services to taxonomists for standard genome sequencing and annotation.</title>
        <authorList>
            <consortium name="The Broad Institute Genomics Platform"/>
            <consortium name="The Broad Institute Genome Sequencing Center for Infectious Disease"/>
            <person name="Wu L."/>
            <person name="Ma J."/>
        </authorList>
    </citation>
    <scope>NUCLEOTIDE SEQUENCE [LARGE SCALE GENOMIC DNA]</scope>
    <source>
        <strain evidence="3">CCUG 58728</strain>
    </source>
</reference>
<keyword evidence="3" id="KW-1185">Reference proteome</keyword>
<dbReference type="RefSeq" id="WP_380431573.1">
    <property type="nucleotide sequence ID" value="NZ_JBHSAC010000049.1"/>
</dbReference>
<accession>A0ABV8D1U2</accession>
<proteinExistence type="predicted"/>
<feature type="domain" description="FAD/NAD(P)-binding" evidence="1">
    <location>
        <begin position="8"/>
        <end position="51"/>
    </location>
</feature>
<dbReference type="InterPro" id="IPR036188">
    <property type="entry name" value="FAD/NAD-bd_sf"/>
</dbReference>
<sequence>MVVKSIVNTEDLGLKNTDIKLTNHGAVEMDNSRQTSVPNVFAVGDINGNLPGLFRAIVDADSKWILGAILSVQSPINSIVMDDQILYTYFQ</sequence>
<dbReference type="EMBL" id="JBHSAC010000049">
    <property type="protein sequence ID" value="MFC3932270.1"/>
    <property type="molecule type" value="Genomic_DNA"/>
</dbReference>
<protein>
    <submittedName>
        <fullName evidence="2">FAD-dependent oxidoreductase</fullName>
    </submittedName>
</protein>
<organism evidence="2 3">
    <name type="scientific">Streptococcus dentapri</name>
    <dbReference type="NCBI Taxonomy" id="573564"/>
    <lineage>
        <taxon>Bacteria</taxon>
        <taxon>Bacillati</taxon>
        <taxon>Bacillota</taxon>
        <taxon>Bacilli</taxon>
        <taxon>Lactobacillales</taxon>
        <taxon>Streptococcaceae</taxon>
        <taxon>Streptococcus</taxon>
    </lineage>
</organism>
<name>A0ABV8D1U2_9STRE</name>
<comment type="caution">
    <text evidence="2">The sequence shown here is derived from an EMBL/GenBank/DDBJ whole genome shotgun (WGS) entry which is preliminary data.</text>
</comment>
<evidence type="ECO:0000313" key="2">
    <source>
        <dbReference type="EMBL" id="MFC3932270.1"/>
    </source>
</evidence>
<dbReference type="SUPFAM" id="SSF51905">
    <property type="entry name" value="FAD/NAD(P)-binding domain"/>
    <property type="match status" value="1"/>
</dbReference>
<evidence type="ECO:0000259" key="1">
    <source>
        <dbReference type="Pfam" id="PF07992"/>
    </source>
</evidence>
<dbReference type="Proteomes" id="UP001595901">
    <property type="component" value="Unassembled WGS sequence"/>
</dbReference>
<dbReference type="Gene3D" id="3.50.50.60">
    <property type="entry name" value="FAD/NAD(P)-binding domain"/>
    <property type="match status" value="1"/>
</dbReference>
<evidence type="ECO:0000313" key="3">
    <source>
        <dbReference type="Proteomes" id="UP001595901"/>
    </source>
</evidence>
<dbReference type="InterPro" id="IPR023753">
    <property type="entry name" value="FAD/NAD-binding_dom"/>
</dbReference>
<dbReference type="Pfam" id="PF07992">
    <property type="entry name" value="Pyr_redox_2"/>
    <property type="match status" value="1"/>
</dbReference>